<proteinExistence type="predicted"/>
<reference evidence="2 3" key="1">
    <citation type="submission" date="2023-06" db="EMBL/GenBank/DDBJ databases">
        <title>Paenibacillus polygonum sp. nov., an endophytic bacterium, isolated from Polygonum lapathifolium L. in Nanji Wetland National Nature Reserve, South of Poyang Lake, Jiangxi Province, China.</title>
        <authorList>
            <person name="Yu Z."/>
        </authorList>
    </citation>
    <scope>NUCLEOTIDE SEQUENCE [LARGE SCALE GENOMIC DNA]</scope>
    <source>
        <strain evidence="2 3">C31</strain>
    </source>
</reference>
<feature type="transmembrane region" description="Helical" evidence="1">
    <location>
        <begin position="12"/>
        <end position="32"/>
    </location>
</feature>
<sequence>MRSFLTKYIKGIAIVTLTCALVAGGWYVFLLVDGKSLISDGIEEKQVYDQFRTELERTYELLREFNESEQIRADVPLLLQANDHFKQAEVHLNQFYSYFSYRLTDPQVLHEIQYKGELHVFNIPLDFIIGRGRESDILYLMEYSSLLLDTFPLEYTKKDRTDFFIQFNDVNDQVNKHDFKNEYIWS</sequence>
<gene>
    <name evidence="2" type="ORF">QPK24_02670</name>
</gene>
<protein>
    <recommendedName>
        <fullName evidence="4">AraC family transcriptional regulator</fullName>
    </recommendedName>
</protein>
<name>A0ABY8X5A1_9BACL</name>
<keyword evidence="1" id="KW-1133">Transmembrane helix</keyword>
<keyword evidence="1" id="KW-0812">Transmembrane</keyword>
<dbReference type="RefSeq" id="WP_285745933.1">
    <property type="nucleotide sequence ID" value="NZ_CP127162.1"/>
</dbReference>
<keyword evidence="3" id="KW-1185">Reference proteome</keyword>
<organism evidence="2 3">
    <name type="scientific">Paenibacillus polygoni</name>
    <dbReference type="NCBI Taxonomy" id="3050112"/>
    <lineage>
        <taxon>Bacteria</taxon>
        <taxon>Bacillati</taxon>
        <taxon>Bacillota</taxon>
        <taxon>Bacilli</taxon>
        <taxon>Bacillales</taxon>
        <taxon>Paenibacillaceae</taxon>
        <taxon>Paenibacillus</taxon>
    </lineage>
</organism>
<evidence type="ECO:0000256" key="1">
    <source>
        <dbReference type="SAM" id="Phobius"/>
    </source>
</evidence>
<evidence type="ECO:0000313" key="2">
    <source>
        <dbReference type="EMBL" id="WIV19666.1"/>
    </source>
</evidence>
<keyword evidence="1" id="KW-0472">Membrane</keyword>
<evidence type="ECO:0008006" key="4">
    <source>
        <dbReference type="Google" id="ProtNLM"/>
    </source>
</evidence>
<accession>A0ABY8X5A1</accession>
<evidence type="ECO:0000313" key="3">
    <source>
        <dbReference type="Proteomes" id="UP001236415"/>
    </source>
</evidence>
<dbReference type="EMBL" id="CP127162">
    <property type="protein sequence ID" value="WIV19666.1"/>
    <property type="molecule type" value="Genomic_DNA"/>
</dbReference>
<dbReference type="Proteomes" id="UP001236415">
    <property type="component" value="Chromosome"/>
</dbReference>